<protein>
    <recommendedName>
        <fullName evidence="1">DUF7730 domain-containing protein</fullName>
    </recommendedName>
</protein>
<dbReference type="PANTHER" id="PTHR38790:SF4">
    <property type="entry name" value="2EXR DOMAIN-CONTAINING PROTEIN"/>
    <property type="match status" value="1"/>
</dbReference>
<gene>
    <name evidence="2" type="ORF">B0A48_10001</name>
</gene>
<comment type="caution">
    <text evidence="2">The sequence shown here is derived from an EMBL/GenBank/DDBJ whole genome shotgun (WGS) entry which is preliminary data.</text>
</comment>
<dbReference type="EMBL" id="NAJO01000018">
    <property type="protein sequence ID" value="OQO05905.1"/>
    <property type="molecule type" value="Genomic_DNA"/>
</dbReference>
<dbReference type="Pfam" id="PF24864">
    <property type="entry name" value="DUF7730"/>
    <property type="match status" value="1"/>
</dbReference>
<sequence>MSSNLTKSSKLLALPPDVRAQIWDQVLTRWTIQFRHTSIKSLRFRANLCAKSDSDKTNAVAPQAARKTYGLRHRGCQDSVAQALYILLTCHLIYTELLKLVFITADFVFTSCLLLNSLVARLRPWQAACIRRLTLCDNEYALYWGTLPSPLVTTRLLNVRHLRVYVELTSEHYEGDGFTVGRNQTVLTQSDRDARLAGIYALRLLKLERVEVWIADWADKDEEADWERSTAEQQGVWVERVRGILLRSIDPPKGFPR</sequence>
<dbReference type="InterPro" id="IPR056632">
    <property type="entry name" value="DUF7730"/>
</dbReference>
<name>A0A1V8T3B5_9PEZI</name>
<reference evidence="3" key="1">
    <citation type="submission" date="2017-03" db="EMBL/GenBank/DDBJ databases">
        <title>Genomes of endolithic fungi from Antarctica.</title>
        <authorList>
            <person name="Coleine C."/>
            <person name="Masonjones S."/>
            <person name="Stajich J.E."/>
        </authorList>
    </citation>
    <scope>NUCLEOTIDE SEQUENCE [LARGE SCALE GENOMIC DNA]</scope>
    <source>
        <strain evidence="3">CCFEE 5527</strain>
    </source>
</reference>
<dbReference type="OrthoDB" id="5413827at2759"/>
<dbReference type="InParanoid" id="A0A1V8T3B5"/>
<dbReference type="AlphaFoldDB" id="A0A1V8T3B5"/>
<proteinExistence type="predicted"/>
<organism evidence="2 3">
    <name type="scientific">Cryoendolithus antarcticus</name>
    <dbReference type="NCBI Taxonomy" id="1507870"/>
    <lineage>
        <taxon>Eukaryota</taxon>
        <taxon>Fungi</taxon>
        <taxon>Dikarya</taxon>
        <taxon>Ascomycota</taxon>
        <taxon>Pezizomycotina</taxon>
        <taxon>Dothideomycetes</taxon>
        <taxon>Dothideomycetidae</taxon>
        <taxon>Cladosporiales</taxon>
        <taxon>Cladosporiaceae</taxon>
        <taxon>Cryoendolithus</taxon>
    </lineage>
</organism>
<accession>A0A1V8T3B5</accession>
<keyword evidence="3" id="KW-1185">Reference proteome</keyword>
<evidence type="ECO:0000313" key="2">
    <source>
        <dbReference type="EMBL" id="OQO05905.1"/>
    </source>
</evidence>
<dbReference type="PANTHER" id="PTHR38790">
    <property type="entry name" value="2EXR DOMAIN-CONTAINING PROTEIN-RELATED"/>
    <property type="match status" value="1"/>
</dbReference>
<evidence type="ECO:0000313" key="3">
    <source>
        <dbReference type="Proteomes" id="UP000192596"/>
    </source>
</evidence>
<dbReference type="Proteomes" id="UP000192596">
    <property type="component" value="Unassembled WGS sequence"/>
</dbReference>
<feature type="domain" description="DUF7730" evidence="1">
    <location>
        <begin position="7"/>
        <end position="135"/>
    </location>
</feature>
<evidence type="ECO:0000259" key="1">
    <source>
        <dbReference type="Pfam" id="PF24864"/>
    </source>
</evidence>